<dbReference type="InterPro" id="IPR003029">
    <property type="entry name" value="S1_domain"/>
</dbReference>
<dbReference type="FunFam" id="3.30.1370.10:FF:000001">
    <property type="entry name" value="Polyribonucleotide nucleotidyltransferase"/>
    <property type="match status" value="1"/>
</dbReference>
<keyword evidence="5" id="KW-0460">Magnesium</keyword>
<dbReference type="SUPFAM" id="SSF54211">
    <property type="entry name" value="Ribosomal protein S5 domain 2-like"/>
    <property type="match status" value="2"/>
</dbReference>
<dbReference type="GO" id="GO:0005829">
    <property type="term" value="C:cytosol"/>
    <property type="evidence" value="ECO:0007669"/>
    <property type="project" value="TreeGrafter"/>
</dbReference>
<dbReference type="InterPro" id="IPR012162">
    <property type="entry name" value="PNPase"/>
</dbReference>
<protein>
    <recommendedName>
        <fullName evidence="5">Polyribonucleotide nucleotidyltransferase</fullName>
        <ecNumber evidence="5">2.7.7.8</ecNumber>
    </recommendedName>
    <alternativeName>
        <fullName evidence="5">Polynucleotide phosphorylase</fullName>
        <shortName evidence="5">PNPase</shortName>
    </alternativeName>
</protein>
<dbReference type="Pfam" id="PF00575">
    <property type="entry name" value="S1"/>
    <property type="match status" value="1"/>
</dbReference>
<dbReference type="Proteomes" id="UP000177122">
    <property type="component" value="Unassembled WGS sequence"/>
</dbReference>
<organism evidence="8 9">
    <name type="scientific">Candidatus Lloydbacteria bacterium RIFCSPHIGHO2_01_FULL_49_22</name>
    <dbReference type="NCBI Taxonomy" id="1798658"/>
    <lineage>
        <taxon>Bacteria</taxon>
        <taxon>Candidatus Lloydiibacteriota</taxon>
    </lineage>
</organism>
<feature type="binding site" evidence="5">
    <location>
        <position position="494"/>
    </location>
    <ligand>
        <name>Mg(2+)</name>
        <dbReference type="ChEBI" id="CHEBI:18420"/>
    </ligand>
</feature>
<evidence type="ECO:0000256" key="5">
    <source>
        <dbReference type="HAMAP-Rule" id="MF_01595"/>
    </source>
</evidence>
<keyword evidence="5" id="KW-0963">Cytoplasm</keyword>
<dbReference type="InterPro" id="IPR004087">
    <property type="entry name" value="KH_dom"/>
</dbReference>
<dbReference type="SMART" id="SM00322">
    <property type="entry name" value="KH"/>
    <property type="match status" value="1"/>
</dbReference>
<evidence type="ECO:0000256" key="6">
    <source>
        <dbReference type="SAM" id="MobiDB-lite"/>
    </source>
</evidence>
<dbReference type="InterPro" id="IPR020568">
    <property type="entry name" value="Ribosomal_Su5_D2-typ_SF"/>
</dbReference>
<dbReference type="CDD" id="cd02393">
    <property type="entry name" value="KH-I_PNPase"/>
    <property type="match status" value="1"/>
</dbReference>
<dbReference type="Pfam" id="PF01138">
    <property type="entry name" value="RNase_PH"/>
    <property type="match status" value="2"/>
</dbReference>
<keyword evidence="4 5" id="KW-0694">RNA-binding</keyword>
<comment type="catalytic activity">
    <reaction evidence="5">
        <text>RNA(n+1) + phosphate = RNA(n) + a ribonucleoside 5'-diphosphate</text>
        <dbReference type="Rhea" id="RHEA:22096"/>
        <dbReference type="Rhea" id="RHEA-COMP:14527"/>
        <dbReference type="Rhea" id="RHEA-COMP:17342"/>
        <dbReference type="ChEBI" id="CHEBI:43474"/>
        <dbReference type="ChEBI" id="CHEBI:57930"/>
        <dbReference type="ChEBI" id="CHEBI:140395"/>
        <dbReference type="EC" id="2.7.7.8"/>
    </reaction>
</comment>
<dbReference type="GO" id="GO:0003723">
    <property type="term" value="F:RNA binding"/>
    <property type="evidence" value="ECO:0007669"/>
    <property type="project" value="UniProtKB-UniRule"/>
</dbReference>
<comment type="function">
    <text evidence="5">Involved in mRNA degradation. Catalyzes the phosphorolysis of single-stranded polyribonucleotides processively in the 3'- to 5'-direction.</text>
</comment>
<evidence type="ECO:0000256" key="4">
    <source>
        <dbReference type="ARBA" id="ARBA00022884"/>
    </source>
</evidence>
<dbReference type="FunFam" id="3.30.230.70:FF:000001">
    <property type="entry name" value="Polyribonucleotide nucleotidyltransferase"/>
    <property type="match status" value="1"/>
</dbReference>
<accession>A0A1G2CXV2</accession>
<dbReference type="PANTHER" id="PTHR11252:SF0">
    <property type="entry name" value="POLYRIBONUCLEOTIDE NUCLEOTIDYLTRANSFERASE 1, MITOCHONDRIAL"/>
    <property type="match status" value="1"/>
</dbReference>
<comment type="cofactor">
    <cofactor evidence="5">
        <name>Mg(2+)</name>
        <dbReference type="ChEBI" id="CHEBI:18420"/>
    </cofactor>
</comment>
<dbReference type="InterPro" id="IPR027408">
    <property type="entry name" value="PNPase/RNase_PH_dom_sf"/>
</dbReference>
<dbReference type="InterPro" id="IPR036345">
    <property type="entry name" value="ExoRNase_PH_dom2_sf"/>
</dbReference>
<dbReference type="PROSITE" id="PS50126">
    <property type="entry name" value="S1"/>
    <property type="match status" value="1"/>
</dbReference>
<dbReference type="EMBL" id="MHLI01000004">
    <property type="protein sequence ID" value="OGZ06219.1"/>
    <property type="molecule type" value="Genomic_DNA"/>
</dbReference>
<dbReference type="Pfam" id="PF00013">
    <property type="entry name" value="KH_1"/>
    <property type="match status" value="1"/>
</dbReference>
<dbReference type="HAMAP" id="MF_01595">
    <property type="entry name" value="PNPase"/>
    <property type="match status" value="1"/>
</dbReference>
<evidence type="ECO:0000256" key="2">
    <source>
        <dbReference type="ARBA" id="ARBA00022679"/>
    </source>
</evidence>
<feature type="compositionally biased region" description="Basic and acidic residues" evidence="6">
    <location>
        <begin position="697"/>
        <end position="715"/>
    </location>
</feature>
<gene>
    <name evidence="5" type="primary">pnp</name>
    <name evidence="8" type="ORF">A2845_00210</name>
</gene>
<keyword evidence="2 5" id="KW-0808">Transferase</keyword>
<dbReference type="SMART" id="SM00316">
    <property type="entry name" value="S1"/>
    <property type="match status" value="1"/>
</dbReference>
<dbReference type="SUPFAM" id="SSF54791">
    <property type="entry name" value="Eukaryotic type KH-domain (KH-domain type I)"/>
    <property type="match status" value="1"/>
</dbReference>
<dbReference type="PANTHER" id="PTHR11252">
    <property type="entry name" value="POLYRIBONUCLEOTIDE NUCLEOTIDYLTRANSFERASE"/>
    <property type="match status" value="1"/>
</dbReference>
<name>A0A1G2CXV2_9BACT</name>
<dbReference type="NCBIfam" id="NF008805">
    <property type="entry name" value="PRK11824.1"/>
    <property type="match status" value="1"/>
</dbReference>
<dbReference type="NCBIfam" id="TIGR03591">
    <property type="entry name" value="polynuc_phos"/>
    <property type="match status" value="1"/>
</dbReference>
<proteinExistence type="inferred from homology"/>
<evidence type="ECO:0000313" key="8">
    <source>
        <dbReference type="EMBL" id="OGZ06219.1"/>
    </source>
</evidence>
<dbReference type="Gene3D" id="2.40.50.140">
    <property type="entry name" value="Nucleic acid-binding proteins"/>
    <property type="match status" value="1"/>
</dbReference>
<dbReference type="AlphaFoldDB" id="A0A1G2CXV2"/>
<dbReference type="InterPro" id="IPR001247">
    <property type="entry name" value="ExoRNase_PH_dom1"/>
</dbReference>
<comment type="similarity">
    <text evidence="1 5">Belongs to the polyribonucleotide nucleotidyltransferase family.</text>
</comment>
<keyword evidence="3 5" id="KW-0548">Nucleotidyltransferase</keyword>
<dbReference type="GO" id="GO:0000287">
    <property type="term" value="F:magnesium ion binding"/>
    <property type="evidence" value="ECO:0007669"/>
    <property type="project" value="UniProtKB-UniRule"/>
</dbReference>
<keyword evidence="5" id="KW-0479">Metal-binding</keyword>
<sequence>MKKESFEIEIGGKKLIAEFNDLANQAHGSVFIRYGNTTILATAVMSNKKREGGDFFPLTVDYEERFYAAGKILGSQYMRREGRPSDVAVLSGRIIDRAIRPLFDGRIRYDVQVVITVLSIDKDEPDVLAVNGASIALAVSEIPFGGPVSAVRVSRQNGKWVTMPSFRVEENVEIIEGDCELIVCGKDGNVNMIEMGGEQISEDVVMEGLTYASAEIEKLQKFQEAIIAKLGKTKRIIELDEVGEDIKALFTEKIAPKFESTIWGEAGRTREYALMDEWMTCVKAVEGMNDKLAAQYFDDEVNDLLHKKAINENKRPDGRSFDEVRPLLAEAGGISPVLHGSGVFYRGGTHVLSVLTLGGPQDSLIIEGMEVQGKKRYLHHYNFPPFSSGETGRMGGMNRRAIGHGALAEKALLPVLPAKEAFPYTIRIVSESMASNGSTSMASVCGSTLALMDAGVPITEPVAGIASGLMMETPTKYKVLTDIQGPEDHHGDMDFKVAGTKNGVTAIQMDVKVNGIPLPILAEAFAKAKAARLTILETMKAAIAAPRADISPFAPKIVVIKIKPDQIGMVIGSGGKTVKEIREQTGAEIDIEDDGTVFCTGKSGSAEKARDIIAEMTHEYVAGEMFKGVVTRLMDFGAFVKIGHSAEGLVHVSEIAPFRIERVADYVKEGMEVPVVVKEVDDKGRINLSIKRADKDFIKPNERDAKMMSESHGDDTGPTPKRFVPTPKPGI</sequence>
<dbReference type="PROSITE" id="PS50084">
    <property type="entry name" value="KH_TYPE_1"/>
    <property type="match status" value="1"/>
</dbReference>
<dbReference type="PIRSF" id="PIRSF005499">
    <property type="entry name" value="PNPase"/>
    <property type="match status" value="1"/>
</dbReference>
<evidence type="ECO:0000313" key="9">
    <source>
        <dbReference type="Proteomes" id="UP000177122"/>
    </source>
</evidence>
<dbReference type="InterPro" id="IPR012340">
    <property type="entry name" value="NA-bd_OB-fold"/>
</dbReference>
<feature type="region of interest" description="Disordered" evidence="6">
    <location>
        <begin position="697"/>
        <end position="731"/>
    </location>
</feature>
<feature type="binding site" evidence="5">
    <location>
        <position position="488"/>
    </location>
    <ligand>
        <name>Mg(2+)</name>
        <dbReference type="ChEBI" id="CHEBI:18420"/>
    </ligand>
</feature>
<dbReference type="EC" id="2.7.7.8" evidence="5"/>
<dbReference type="GO" id="GO:0000175">
    <property type="term" value="F:3'-5'-RNA exonuclease activity"/>
    <property type="evidence" value="ECO:0007669"/>
    <property type="project" value="TreeGrafter"/>
</dbReference>
<dbReference type="Gene3D" id="3.30.1370.10">
    <property type="entry name" value="K Homology domain, type 1"/>
    <property type="match status" value="1"/>
</dbReference>
<dbReference type="SUPFAM" id="SSF55666">
    <property type="entry name" value="Ribonuclease PH domain 2-like"/>
    <property type="match status" value="2"/>
</dbReference>
<feature type="domain" description="S1 motif" evidence="7">
    <location>
        <begin position="623"/>
        <end position="691"/>
    </location>
</feature>
<dbReference type="Gene3D" id="3.30.230.70">
    <property type="entry name" value="GHMP Kinase, N-terminal domain"/>
    <property type="match status" value="2"/>
</dbReference>
<comment type="subcellular location">
    <subcellularLocation>
        <location evidence="5">Cytoplasm</location>
    </subcellularLocation>
</comment>
<evidence type="ECO:0000256" key="3">
    <source>
        <dbReference type="ARBA" id="ARBA00022695"/>
    </source>
</evidence>
<dbReference type="GO" id="GO:0006402">
    <property type="term" value="P:mRNA catabolic process"/>
    <property type="evidence" value="ECO:0007669"/>
    <property type="project" value="UniProtKB-UniRule"/>
</dbReference>
<dbReference type="InterPro" id="IPR036612">
    <property type="entry name" value="KH_dom_type_1_sf"/>
</dbReference>
<dbReference type="InterPro" id="IPR004088">
    <property type="entry name" value="KH_dom_type_1"/>
</dbReference>
<dbReference type="GO" id="GO:0004654">
    <property type="term" value="F:polyribonucleotide nucleotidyltransferase activity"/>
    <property type="evidence" value="ECO:0007669"/>
    <property type="project" value="UniProtKB-UniRule"/>
</dbReference>
<evidence type="ECO:0000259" key="7">
    <source>
        <dbReference type="PROSITE" id="PS50126"/>
    </source>
</evidence>
<reference evidence="8 9" key="1">
    <citation type="journal article" date="2016" name="Nat. Commun.">
        <title>Thousands of microbial genomes shed light on interconnected biogeochemical processes in an aquifer system.</title>
        <authorList>
            <person name="Anantharaman K."/>
            <person name="Brown C.T."/>
            <person name="Hug L.A."/>
            <person name="Sharon I."/>
            <person name="Castelle C.J."/>
            <person name="Probst A.J."/>
            <person name="Thomas B.C."/>
            <person name="Singh A."/>
            <person name="Wilkins M.J."/>
            <person name="Karaoz U."/>
            <person name="Brodie E.L."/>
            <person name="Williams K.H."/>
            <person name="Hubbard S.S."/>
            <person name="Banfield J.F."/>
        </authorList>
    </citation>
    <scope>NUCLEOTIDE SEQUENCE [LARGE SCALE GENOMIC DNA]</scope>
</reference>
<evidence type="ECO:0000256" key="1">
    <source>
        <dbReference type="ARBA" id="ARBA00007404"/>
    </source>
</evidence>
<dbReference type="SUPFAM" id="SSF50249">
    <property type="entry name" value="Nucleic acid-binding proteins"/>
    <property type="match status" value="1"/>
</dbReference>
<comment type="caution">
    <text evidence="8">The sequence shown here is derived from an EMBL/GenBank/DDBJ whole genome shotgun (WGS) entry which is preliminary data.</text>
</comment>
<dbReference type="CDD" id="cd11364">
    <property type="entry name" value="RNase_PH_PNPase_2"/>
    <property type="match status" value="1"/>
</dbReference>